<dbReference type="RefSeq" id="XP_016614465.1">
    <property type="nucleotide sequence ID" value="XM_016769481.1"/>
</dbReference>
<reference evidence="1" key="1">
    <citation type="submission" date="2015-01" db="EMBL/GenBank/DDBJ databases">
        <title>The Genome Sequence of Cladophialophora bantiana CBS 173.52.</title>
        <authorList>
            <consortium name="The Broad Institute Genomics Platform"/>
            <person name="Cuomo C."/>
            <person name="de Hoog S."/>
            <person name="Gorbushina A."/>
            <person name="Stielow B."/>
            <person name="Teixiera M."/>
            <person name="Abouelleil A."/>
            <person name="Chapman S.B."/>
            <person name="Priest M."/>
            <person name="Young S.K."/>
            <person name="Wortman J."/>
            <person name="Nusbaum C."/>
            <person name="Birren B."/>
        </authorList>
    </citation>
    <scope>NUCLEOTIDE SEQUENCE [LARGE SCALE GENOMIC DNA]</scope>
    <source>
        <strain evidence="1">CBS 173.52</strain>
    </source>
</reference>
<dbReference type="AlphaFoldDB" id="A0A0D2ECD5"/>
<accession>A0A0D2ECD5</accession>
<organism evidence="1 2">
    <name type="scientific">Cladophialophora bantiana (strain ATCC 10958 / CBS 173.52 / CDC B-1940 / NIH 8579)</name>
    <name type="common">Xylohypha bantiana</name>
    <dbReference type="NCBI Taxonomy" id="1442370"/>
    <lineage>
        <taxon>Eukaryota</taxon>
        <taxon>Fungi</taxon>
        <taxon>Dikarya</taxon>
        <taxon>Ascomycota</taxon>
        <taxon>Pezizomycotina</taxon>
        <taxon>Eurotiomycetes</taxon>
        <taxon>Chaetothyriomycetidae</taxon>
        <taxon>Chaetothyriales</taxon>
        <taxon>Herpotrichiellaceae</taxon>
        <taxon>Cladophialophora</taxon>
    </lineage>
</organism>
<evidence type="ECO:0000313" key="2">
    <source>
        <dbReference type="Proteomes" id="UP000053789"/>
    </source>
</evidence>
<dbReference type="VEuPathDB" id="FungiDB:Z519_11770"/>
<dbReference type="Proteomes" id="UP000053789">
    <property type="component" value="Unassembled WGS sequence"/>
</dbReference>
<gene>
    <name evidence="1" type="ORF">Z519_11770</name>
</gene>
<proteinExistence type="predicted"/>
<protein>
    <submittedName>
        <fullName evidence="1">Uncharacterized protein</fullName>
    </submittedName>
</protein>
<evidence type="ECO:0000313" key="1">
    <source>
        <dbReference type="EMBL" id="KIW87796.1"/>
    </source>
</evidence>
<dbReference type="GeneID" id="27704698"/>
<dbReference type="EMBL" id="KN847002">
    <property type="protein sequence ID" value="KIW87796.1"/>
    <property type="molecule type" value="Genomic_DNA"/>
</dbReference>
<dbReference type="HOGENOM" id="CLU_2333450_0_0_1"/>
<sequence>MALYTDLTTRLSQDELWEYESPEALVLEKCLRSYVDAFHIHLPILHVSSTTVEETSSPLILIMCDWSIVPIRKEISHQYVPQGVTGVRSKYVGLDGHK</sequence>
<name>A0A0D2ECD5_CLAB1</name>
<keyword evidence="2" id="KW-1185">Reference proteome</keyword>